<sequence length="186" mass="20011">MINYADGWTELQNRLKLVTESSIELNKATQAVYDIAQKTYQSLDATAQVYQRFADNADRLGLSQQKVAELTETASKAVSLSGARAASAAMGLTQFGQALAAGQLRGQDLNSVIEQIPGLAQAIAEGMGISMGDLKKKAQDGEMAIDKIIQALEKVKNSVDQKFASSVTTVSQGFTNLQSAMTRFVW</sequence>
<dbReference type="NCBIfam" id="TIGR02675">
    <property type="entry name" value="tape_meas_nterm"/>
    <property type="match status" value="1"/>
</dbReference>
<evidence type="ECO:0000259" key="1">
    <source>
        <dbReference type="Pfam" id="PF20155"/>
    </source>
</evidence>
<dbReference type="InterPro" id="IPR013491">
    <property type="entry name" value="Tape_meas_N"/>
</dbReference>
<organism evidence="2 3">
    <name type="scientific">Proteus mirabilis</name>
    <dbReference type="NCBI Taxonomy" id="584"/>
    <lineage>
        <taxon>Bacteria</taxon>
        <taxon>Pseudomonadati</taxon>
        <taxon>Pseudomonadota</taxon>
        <taxon>Gammaproteobacteria</taxon>
        <taxon>Enterobacterales</taxon>
        <taxon>Morganellaceae</taxon>
        <taxon>Proteus</taxon>
    </lineage>
</organism>
<protein>
    <submittedName>
        <fullName evidence="2">Tail length tape measure protein</fullName>
    </submittedName>
</protein>
<dbReference type="Proteomes" id="UP000254191">
    <property type="component" value="Unassembled WGS sequence"/>
</dbReference>
<accession>A0A379FFY4</accession>
<reference evidence="2 3" key="1">
    <citation type="submission" date="2018-06" db="EMBL/GenBank/DDBJ databases">
        <authorList>
            <consortium name="Pathogen Informatics"/>
            <person name="Doyle S."/>
        </authorList>
    </citation>
    <scope>NUCLEOTIDE SEQUENCE [LARGE SCALE GENOMIC DNA]</scope>
    <source>
        <strain evidence="2 3">NCTC11938</strain>
    </source>
</reference>
<feature type="domain" description="Tape measure protein N-terminal" evidence="1">
    <location>
        <begin position="1"/>
        <end position="185"/>
    </location>
</feature>
<gene>
    <name evidence="2" type="ORF">NCTC11938_00940</name>
</gene>
<dbReference type="AlphaFoldDB" id="A0A379FFY4"/>
<name>A0A379FFY4_PROMI</name>
<dbReference type="EMBL" id="UGTS01000004">
    <property type="protein sequence ID" value="SUC18863.1"/>
    <property type="molecule type" value="Genomic_DNA"/>
</dbReference>
<evidence type="ECO:0000313" key="3">
    <source>
        <dbReference type="Proteomes" id="UP000254191"/>
    </source>
</evidence>
<evidence type="ECO:0000313" key="2">
    <source>
        <dbReference type="EMBL" id="SUC18863.1"/>
    </source>
</evidence>
<proteinExistence type="predicted"/>
<dbReference type="Pfam" id="PF20155">
    <property type="entry name" value="TMP_3"/>
    <property type="match status" value="1"/>
</dbReference>